<sequence length="179" mass="18497">MLAGLSGCATLAAPGANLAALPPPPGGPYLLGAGDTLRIRIYDQAQMSGTYQVDDSGMVDMPLLGLVKAAGLSTDGLSAAIANGLRDGGLILHPSVAVEVAAYRPFYILGEVNTPGQYPFRPGMTVLTAISVAGGFTYRAEQGYAGVTREKGGIPAPYRAPLFALAQPGDVITVFERRF</sequence>
<dbReference type="Pfam" id="PF10531">
    <property type="entry name" value="SLBB"/>
    <property type="match status" value="1"/>
</dbReference>
<evidence type="ECO:0008006" key="6">
    <source>
        <dbReference type="Google" id="ProtNLM"/>
    </source>
</evidence>
<protein>
    <recommendedName>
        <fullName evidence="6">Sugar transporter</fullName>
    </recommendedName>
</protein>
<evidence type="ECO:0000256" key="1">
    <source>
        <dbReference type="ARBA" id="ARBA00022729"/>
    </source>
</evidence>
<dbReference type="InterPro" id="IPR003715">
    <property type="entry name" value="Poly_export_N"/>
</dbReference>
<evidence type="ECO:0000259" key="3">
    <source>
        <dbReference type="Pfam" id="PF10531"/>
    </source>
</evidence>
<evidence type="ECO:0000313" key="4">
    <source>
        <dbReference type="EMBL" id="GLR67355.1"/>
    </source>
</evidence>
<proteinExistence type="predicted"/>
<dbReference type="InterPro" id="IPR019554">
    <property type="entry name" value="Soluble_ligand-bd"/>
</dbReference>
<dbReference type="EMBL" id="BSOS01000065">
    <property type="protein sequence ID" value="GLR67355.1"/>
    <property type="molecule type" value="Genomic_DNA"/>
</dbReference>
<feature type="domain" description="Polysaccharide export protein N-terminal" evidence="2">
    <location>
        <begin position="25"/>
        <end position="100"/>
    </location>
</feature>
<dbReference type="Gene3D" id="3.30.1950.10">
    <property type="entry name" value="wza like domain"/>
    <property type="match status" value="1"/>
</dbReference>
<dbReference type="Pfam" id="PF02563">
    <property type="entry name" value="Poly_export"/>
    <property type="match status" value="1"/>
</dbReference>
<dbReference type="Proteomes" id="UP001156641">
    <property type="component" value="Unassembled WGS sequence"/>
</dbReference>
<dbReference type="PANTHER" id="PTHR33619">
    <property type="entry name" value="POLYSACCHARIDE EXPORT PROTEIN GFCE-RELATED"/>
    <property type="match status" value="1"/>
</dbReference>
<evidence type="ECO:0000259" key="2">
    <source>
        <dbReference type="Pfam" id="PF02563"/>
    </source>
</evidence>
<name>A0ABQ6ABB4_9PROT</name>
<dbReference type="PANTHER" id="PTHR33619:SF3">
    <property type="entry name" value="POLYSACCHARIDE EXPORT PROTEIN GFCE-RELATED"/>
    <property type="match status" value="1"/>
</dbReference>
<dbReference type="InterPro" id="IPR049712">
    <property type="entry name" value="Poly_export"/>
</dbReference>
<dbReference type="Gene3D" id="3.10.560.10">
    <property type="entry name" value="Outer membrane lipoprotein wza domain like"/>
    <property type="match status" value="1"/>
</dbReference>
<evidence type="ECO:0000313" key="5">
    <source>
        <dbReference type="Proteomes" id="UP001156641"/>
    </source>
</evidence>
<gene>
    <name evidence="4" type="ORF">GCM10010909_20360</name>
</gene>
<organism evidence="4 5">
    <name type="scientific">Acidocella aquatica</name>
    <dbReference type="NCBI Taxonomy" id="1922313"/>
    <lineage>
        <taxon>Bacteria</taxon>
        <taxon>Pseudomonadati</taxon>
        <taxon>Pseudomonadota</taxon>
        <taxon>Alphaproteobacteria</taxon>
        <taxon>Acetobacterales</taxon>
        <taxon>Acidocellaceae</taxon>
        <taxon>Acidocella</taxon>
    </lineage>
</organism>
<accession>A0ABQ6ABB4</accession>
<keyword evidence="1" id="KW-0732">Signal</keyword>
<comment type="caution">
    <text evidence="4">The sequence shown here is derived from an EMBL/GenBank/DDBJ whole genome shotgun (WGS) entry which is preliminary data.</text>
</comment>
<keyword evidence="5" id="KW-1185">Reference proteome</keyword>
<feature type="domain" description="Soluble ligand binding" evidence="3">
    <location>
        <begin position="106"/>
        <end position="146"/>
    </location>
</feature>
<reference evidence="5" key="1">
    <citation type="journal article" date="2019" name="Int. J. Syst. Evol. Microbiol.">
        <title>The Global Catalogue of Microorganisms (GCM) 10K type strain sequencing project: providing services to taxonomists for standard genome sequencing and annotation.</title>
        <authorList>
            <consortium name="The Broad Institute Genomics Platform"/>
            <consortium name="The Broad Institute Genome Sequencing Center for Infectious Disease"/>
            <person name="Wu L."/>
            <person name="Ma J."/>
        </authorList>
    </citation>
    <scope>NUCLEOTIDE SEQUENCE [LARGE SCALE GENOMIC DNA]</scope>
    <source>
        <strain evidence="5">NBRC 112502</strain>
    </source>
</reference>